<feature type="domain" description="Amidase" evidence="4">
    <location>
        <begin position="337"/>
        <end position="497"/>
    </location>
</feature>
<dbReference type="InterPro" id="IPR020556">
    <property type="entry name" value="Amidase_CS"/>
</dbReference>
<dbReference type="InterPro" id="IPR023631">
    <property type="entry name" value="Amidase_dom"/>
</dbReference>
<dbReference type="AlphaFoldDB" id="A0A8R1XMG1"/>
<keyword evidence="3" id="KW-0812">Transmembrane</keyword>
<evidence type="ECO:0000313" key="5">
    <source>
        <dbReference type="EnsemblMetazoa" id="OVOC1126.1"/>
    </source>
</evidence>
<reference evidence="5" key="2">
    <citation type="submission" date="2022-06" db="UniProtKB">
        <authorList>
            <consortium name="EnsemblMetazoa"/>
        </authorList>
    </citation>
    <scope>IDENTIFICATION</scope>
</reference>
<feature type="active site" description="Acyl-ester intermediate" evidence="2">
    <location>
        <position position="232"/>
    </location>
</feature>
<comment type="similarity">
    <text evidence="1">Belongs to the amidase family.</text>
</comment>
<dbReference type="EMBL" id="CMVM020000024">
    <property type="status" value="NOT_ANNOTATED_CDS"/>
    <property type="molecule type" value="Genomic_DNA"/>
</dbReference>
<sequence length="516" mass="57741">MLTAIVRTFRPFFFVISRIYFAFVYCLFTSVYYFLAREVVSAPRNKLLMISATRAAQMIRNGEVTSLSLVEAYIKRIKEVNGIINAVVQMNFKEALLKAQKTDEMLRNLDRESEEFKSLAVRKPLLGVPFTLKDSIEVDGLYCTVGISYRKMSVSNKDAVVVQRMKDAGAILLAVTNVPEVCMWWESVNVVFGRTKNPYDNRRISGGSSGGEAAIISAAGSVIGIGSDIAGSIRMPCYFNGVFGLKPTPGIIPLEGHLPHLNGYRTEKMLLIGPICRYAEDLSLLLKVFVGSEGTNLLQLDTPCNMKKIRVFYIEGLKTPLAVRYFEIKYDLCAIRIDPPLIHYAFEFFLTSMDVANAPKFAMHMTDLKININCLVELFKWIVGKSVHTLPAIVTGIVDEHFAPFNEEQKQKLRSQRDRLSREIKELLSDNGILLFPSFPTEAPYHHQPLFTPLNFCYTAIWNTLALPVMQCPMGLNTHNIPLGVQVVGAPGSDSLLVAVAQDLEKAFGGWRPMNT</sequence>
<feature type="active site" description="Charge relay system" evidence="2">
    <location>
        <position position="208"/>
    </location>
</feature>
<evidence type="ECO:0000256" key="1">
    <source>
        <dbReference type="ARBA" id="ARBA00009199"/>
    </source>
</evidence>
<reference evidence="6" key="1">
    <citation type="submission" date="2013-10" db="EMBL/GenBank/DDBJ databases">
        <title>Genome sequencing of Onchocerca volvulus.</title>
        <authorList>
            <person name="Cotton J."/>
            <person name="Tsai J."/>
            <person name="Stanley E."/>
            <person name="Tracey A."/>
            <person name="Holroyd N."/>
            <person name="Lustigman S."/>
            <person name="Berriman M."/>
        </authorList>
    </citation>
    <scope>NUCLEOTIDE SEQUENCE</scope>
</reference>
<evidence type="ECO:0000313" key="6">
    <source>
        <dbReference type="Proteomes" id="UP000024404"/>
    </source>
</evidence>
<feature type="transmembrane region" description="Helical" evidence="3">
    <location>
        <begin position="12"/>
        <end position="35"/>
    </location>
</feature>
<dbReference type="PANTHER" id="PTHR43372">
    <property type="entry name" value="FATTY-ACID AMIDE HYDROLASE"/>
    <property type="match status" value="1"/>
</dbReference>
<evidence type="ECO:0000256" key="3">
    <source>
        <dbReference type="SAM" id="Phobius"/>
    </source>
</evidence>
<dbReference type="GO" id="GO:0012505">
    <property type="term" value="C:endomembrane system"/>
    <property type="evidence" value="ECO:0007669"/>
    <property type="project" value="TreeGrafter"/>
</dbReference>
<dbReference type="Pfam" id="PF01425">
    <property type="entry name" value="Amidase"/>
    <property type="match status" value="2"/>
</dbReference>
<dbReference type="PROSITE" id="PS00571">
    <property type="entry name" value="AMIDASES"/>
    <property type="match status" value="1"/>
</dbReference>
<dbReference type="OMA" id="MHEDTTD"/>
<accession>A0A8R1XMG1</accession>
<dbReference type="PIRSF" id="PIRSF001221">
    <property type="entry name" value="Amidase_fungi"/>
    <property type="match status" value="1"/>
</dbReference>
<dbReference type="InterPro" id="IPR036928">
    <property type="entry name" value="AS_sf"/>
</dbReference>
<dbReference type="EnsemblMetazoa" id="OVOC1126.1">
    <property type="protein sequence ID" value="OVOC1126.1"/>
    <property type="gene ID" value="WBGene00237935"/>
</dbReference>
<organism evidence="5 6">
    <name type="scientific">Onchocerca volvulus</name>
    <dbReference type="NCBI Taxonomy" id="6282"/>
    <lineage>
        <taxon>Eukaryota</taxon>
        <taxon>Metazoa</taxon>
        <taxon>Ecdysozoa</taxon>
        <taxon>Nematoda</taxon>
        <taxon>Chromadorea</taxon>
        <taxon>Rhabditida</taxon>
        <taxon>Spirurina</taxon>
        <taxon>Spiruromorpha</taxon>
        <taxon>Filarioidea</taxon>
        <taxon>Onchocercidae</taxon>
        <taxon>Onchocerca</taxon>
    </lineage>
</organism>
<dbReference type="SUPFAM" id="SSF75304">
    <property type="entry name" value="Amidase signature (AS) enzymes"/>
    <property type="match status" value="1"/>
</dbReference>
<dbReference type="Gene3D" id="3.90.1300.10">
    <property type="entry name" value="Amidase signature (AS) domain"/>
    <property type="match status" value="1"/>
</dbReference>
<feature type="active site" description="Charge relay system" evidence="2">
    <location>
        <position position="133"/>
    </location>
</feature>
<dbReference type="PANTHER" id="PTHR43372:SF4">
    <property type="entry name" value="FATTY-ACID AMIDE HYDROLASE 2"/>
    <property type="match status" value="1"/>
</dbReference>
<evidence type="ECO:0000259" key="4">
    <source>
        <dbReference type="Pfam" id="PF01425"/>
    </source>
</evidence>
<keyword evidence="3" id="KW-1133">Transmembrane helix</keyword>
<feature type="domain" description="Amidase" evidence="4">
    <location>
        <begin position="69"/>
        <end position="303"/>
    </location>
</feature>
<protein>
    <recommendedName>
        <fullName evidence="4">Amidase domain-containing protein</fullName>
    </recommendedName>
</protein>
<dbReference type="Proteomes" id="UP000024404">
    <property type="component" value="Unassembled WGS sequence"/>
</dbReference>
<keyword evidence="6" id="KW-1185">Reference proteome</keyword>
<evidence type="ECO:0000256" key="2">
    <source>
        <dbReference type="PIRSR" id="PIRSR001221-1"/>
    </source>
</evidence>
<dbReference type="InterPro" id="IPR052739">
    <property type="entry name" value="FAAH2"/>
</dbReference>
<name>A0A8R1XMG1_ONCVO</name>
<proteinExistence type="inferred from homology"/>
<keyword evidence="3" id="KW-0472">Membrane</keyword>